<feature type="region of interest" description="Disordered" evidence="1">
    <location>
        <begin position="1"/>
        <end position="24"/>
    </location>
</feature>
<dbReference type="OrthoDB" id="10368016at2759"/>
<feature type="region of interest" description="Disordered" evidence="1">
    <location>
        <begin position="234"/>
        <end position="351"/>
    </location>
</feature>
<feature type="compositionally biased region" description="Polar residues" evidence="1">
    <location>
        <begin position="317"/>
        <end position="335"/>
    </location>
</feature>
<dbReference type="EMBL" id="PDLM01000008">
    <property type="protein sequence ID" value="RDW71474.1"/>
    <property type="molecule type" value="Genomic_DNA"/>
</dbReference>
<evidence type="ECO:0000313" key="2">
    <source>
        <dbReference type="EMBL" id="RDW71474.1"/>
    </source>
</evidence>
<dbReference type="AlphaFoldDB" id="A0A3D8RC68"/>
<proteinExistence type="predicted"/>
<organism evidence="2 3">
    <name type="scientific">Coleophoma cylindrospora</name>
    <dbReference type="NCBI Taxonomy" id="1849047"/>
    <lineage>
        <taxon>Eukaryota</taxon>
        <taxon>Fungi</taxon>
        <taxon>Dikarya</taxon>
        <taxon>Ascomycota</taxon>
        <taxon>Pezizomycotina</taxon>
        <taxon>Leotiomycetes</taxon>
        <taxon>Helotiales</taxon>
        <taxon>Dermateaceae</taxon>
        <taxon>Coleophoma</taxon>
    </lineage>
</organism>
<feature type="compositionally biased region" description="Basic and acidic residues" evidence="1">
    <location>
        <begin position="393"/>
        <end position="406"/>
    </location>
</feature>
<name>A0A3D8RC68_9HELO</name>
<gene>
    <name evidence="2" type="ORF">BP6252_08037</name>
</gene>
<keyword evidence="3" id="KW-1185">Reference proteome</keyword>
<protein>
    <submittedName>
        <fullName evidence="2">Uncharacterized protein</fullName>
    </submittedName>
</protein>
<feature type="region of interest" description="Disordered" evidence="1">
    <location>
        <begin position="156"/>
        <end position="222"/>
    </location>
</feature>
<feature type="compositionally biased region" description="Basic and acidic residues" evidence="1">
    <location>
        <begin position="177"/>
        <end position="188"/>
    </location>
</feature>
<feature type="compositionally biased region" description="Polar residues" evidence="1">
    <location>
        <begin position="283"/>
        <end position="306"/>
    </location>
</feature>
<feature type="compositionally biased region" description="Polar residues" evidence="1">
    <location>
        <begin position="1"/>
        <end position="14"/>
    </location>
</feature>
<reference evidence="2 3" key="1">
    <citation type="journal article" date="2018" name="IMA Fungus">
        <title>IMA Genome-F 9: Draft genome sequence of Annulohypoxylon stygium, Aspergillus mulundensis, Berkeleyomyces basicola (syn. Thielaviopsis basicola), Ceratocystis smalleyi, two Cercospora beticola strains, Coleophoma cylindrospora, Fusarium fracticaudum, Phialophora cf. hyalina, and Morchella septimelata.</title>
        <authorList>
            <person name="Wingfield B.D."/>
            <person name="Bills G.F."/>
            <person name="Dong Y."/>
            <person name="Huang W."/>
            <person name="Nel W.J."/>
            <person name="Swalarsk-Parry B.S."/>
            <person name="Vaghefi N."/>
            <person name="Wilken P.M."/>
            <person name="An Z."/>
            <person name="de Beer Z.W."/>
            <person name="De Vos L."/>
            <person name="Chen L."/>
            <person name="Duong T.A."/>
            <person name="Gao Y."/>
            <person name="Hammerbacher A."/>
            <person name="Kikkert J.R."/>
            <person name="Li Y."/>
            <person name="Li H."/>
            <person name="Li K."/>
            <person name="Li Q."/>
            <person name="Liu X."/>
            <person name="Ma X."/>
            <person name="Naidoo K."/>
            <person name="Pethybridge S.J."/>
            <person name="Sun J."/>
            <person name="Steenkamp E.T."/>
            <person name="van der Nest M.A."/>
            <person name="van Wyk S."/>
            <person name="Wingfield M.J."/>
            <person name="Xiong C."/>
            <person name="Yue Q."/>
            <person name="Zhang X."/>
        </authorList>
    </citation>
    <scope>NUCLEOTIDE SEQUENCE [LARGE SCALE GENOMIC DNA]</scope>
    <source>
        <strain evidence="2 3">BP6252</strain>
    </source>
</reference>
<feature type="region of interest" description="Disordered" evidence="1">
    <location>
        <begin position="388"/>
        <end position="409"/>
    </location>
</feature>
<evidence type="ECO:0000256" key="1">
    <source>
        <dbReference type="SAM" id="MobiDB-lite"/>
    </source>
</evidence>
<sequence>MFLKSTIQQPTSSTFREREEEDDEREVFRLSSIQLFRSPTPFFTPPRHPARACNDVPRPCTRVDEFITSPRACKTCRQQQTGLSRLSRALKQRWNKTLSNETPRWELISDNNASILFDEPESPEGGLQPPVLTAVHTEERHRGPYLNQFSREAELFLPKEPQPRRSVEQVGNRRLRKEKDVKSRRQDQPLRATDQESFPSHDKMAQPPVQAGINPEGRPRGQFFNQINWEDELFLPKEPQSHRSVEQAANRRLRKEKDAKRRRQDQPLRAVDQELFLGRSPVTDPTPNRSAISSVKQLSPGEQAQEPQLLDSREVSHLSTVQPASNPSLLSVQQLDSREVSPTPSPKPRLTLLPSIRRLSSIGTLHAQVSPVSPSEFPTSLYELPVSPISPEVRSDKQGEESKETPAELDSTNIFGSFLGNTNVDFHI</sequence>
<evidence type="ECO:0000313" key="3">
    <source>
        <dbReference type="Proteomes" id="UP000256645"/>
    </source>
</evidence>
<dbReference type="Proteomes" id="UP000256645">
    <property type="component" value="Unassembled WGS sequence"/>
</dbReference>
<accession>A0A3D8RC68</accession>
<comment type="caution">
    <text evidence="2">The sequence shown here is derived from an EMBL/GenBank/DDBJ whole genome shotgun (WGS) entry which is preliminary data.</text>
</comment>